<dbReference type="InterPro" id="IPR006409">
    <property type="entry name" value="G3P_cytidylTrfase"/>
</dbReference>
<keyword evidence="2 5" id="KW-0548">Nucleotidyltransferase</keyword>
<protein>
    <recommendedName>
        <fullName evidence="3">Glycerol-3-phosphate cytidylyltransferase</fullName>
        <ecNumber evidence="3">2.7.7.39</ecNumber>
    </recommendedName>
</protein>
<comment type="caution">
    <text evidence="5">The sequence shown here is derived from an EMBL/GenBank/DDBJ whole genome shotgun (WGS) entry which is preliminary data.</text>
</comment>
<keyword evidence="1 5" id="KW-0808">Transferase</keyword>
<feature type="domain" description="Cytidyltransferase-like" evidence="4">
    <location>
        <begin position="5"/>
        <end position="120"/>
    </location>
</feature>
<dbReference type="PANTHER" id="PTHR43793:SF1">
    <property type="entry name" value="FAD SYNTHASE"/>
    <property type="match status" value="1"/>
</dbReference>
<dbReference type="EMBL" id="JAGYPN010000002">
    <property type="protein sequence ID" value="MBS4223380.1"/>
    <property type="molecule type" value="Genomic_DNA"/>
</dbReference>
<dbReference type="InterPro" id="IPR014729">
    <property type="entry name" value="Rossmann-like_a/b/a_fold"/>
</dbReference>
<keyword evidence="6" id="KW-1185">Reference proteome</keyword>
<dbReference type="SUPFAM" id="SSF52374">
    <property type="entry name" value="Nucleotidylyl transferase"/>
    <property type="match status" value="1"/>
</dbReference>
<dbReference type="NCBIfam" id="TIGR00125">
    <property type="entry name" value="cyt_tran_rel"/>
    <property type="match status" value="1"/>
</dbReference>
<dbReference type="GO" id="GO:0019350">
    <property type="term" value="P:teichoic acid biosynthetic process"/>
    <property type="evidence" value="ECO:0007669"/>
    <property type="project" value="InterPro"/>
</dbReference>
<evidence type="ECO:0000259" key="4">
    <source>
        <dbReference type="Pfam" id="PF01467"/>
    </source>
</evidence>
<dbReference type="InterPro" id="IPR050385">
    <property type="entry name" value="Archaeal_FAD_synthase"/>
</dbReference>
<dbReference type="RefSeq" id="WP_213098392.1">
    <property type="nucleotide sequence ID" value="NZ_JAGYPH010000002.1"/>
</dbReference>
<evidence type="ECO:0000313" key="5">
    <source>
        <dbReference type="EMBL" id="MBS4223380.1"/>
    </source>
</evidence>
<dbReference type="PANTHER" id="PTHR43793">
    <property type="entry name" value="FAD SYNTHASE"/>
    <property type="match status" value="1"/>
</dbReference>
<gene>
    <name evidence="5" type="primary">tagD</name>
    <name evidence="5" type="ORF">KHA91_11560</name>
</gene>
<evidence type="ECO:0000313" key="6">
    <source>
        <dbReference type="Proteomes" id="UP000676456"/>
    </source>
</evidence>
<dbReference type="InterPro" id="IPR004821">
    <property type="entry name" value="Cyt_trans-like"/>
</dbReference>
<reference evidence="5 6" key="1">
    <citation type="submission" date="2021-05" db="EMBL/GenBank/DDBJ databases">
        <title>Novel Bacillus species.</title>
        <authorList>
            <person name="Liu G."/>
        </authorList>
    </citation>
    <scope>NUCLEOTIDE SEQUENCE [LARGE SCALE GENOMIC DNA]</scope>
    <source>
        <strain evidence="5 6">FJAT-49682</strain>
    </source>
</reference>
<accession>A0A942Z5F7</accession>
<dbReference type="NCBIfam" id="TIGR01518">
    <property type="entry name" value="g3p_cytidyltrns"/>
    <property type="match status" value="1"/>
</dbReference>
<evidence type="ECO:0000256" key="3">
    <source>
        <dbReference type="NCBIfam" id="TIGR01518"/>
    </source>
</evidence>
<dbReference type="EC" id="2.7.7.39" evidence="3"/>
<dbReference type="GO" id="GO:0046872">
    <property type="term" value="F:metal ion binding"/>
    <property type="evidence" value="ECO:0007669"/>
    <property type="project" value="InterPro"/>
</dbReference>
<dbReference type="GO" id="GO:0005737">
    <property type="term" value="C:cytoplasm"/>
    <property type="evidence" value="ECO:0007669"/>
    <property type="project" value="InterPro"/>
</dbReference>
<dbReference type="Proteomes" id="UP000676456">
    <property type="component" value="Unassembled WGS sequence"/>
</dbReference>
<evidence type="ECO:0000256" key="1">
    <source>
        <dbReference type="ARBA" id="ARBA00022679"/>
    </source>
</evidence>
<dbReference type="GO" id="GO:0047348">
    <property type="term" value="F:glycerol-3-phosphate cytidylyltransferase activity"/>
    <property type="evidence" value="ECO:0007669"/>
    <property type="project" value="UniProtKB-UniRule"/>
</dbReference>
<sequence length="132" mass="15571">MKKILTYGTFDLIHIGHINLLRRAKDLGDYLVVGLSTDEFNEEKKKESYHSYEDRQIILESIRFVDEVIPEYSWDQKIKDVLDHNIDIFVMGDDWKGHFDFLEKHCEVIYLPRTLGISTSKIKTDLYSVTND</sequence>
<proteinExistence type="predicted"/>
<name>A0A942Z5F7_9BACI</name>
<dbReference type="Pfam" id="PF01467">
    <property type="entry name" value="CTP_transf_like"/>
    <property type="match status" value="1"/>
</dbReference>
<evidence type="ECO:0000256" key="2">
    <source>
        <dbReference type="ARBA" id="ARBA00022695"/>
    </source>
</evidence>
<dbReference type="AlphaFoldDB" id="A0A942Z5F7"/>
<dbReference type="Gene3D" id="3.40.50.620">
    <property type="entry name" value="HUPs"/>
    <property type="match status" value="1"/>
</dbReference>
<organism evidence="5 6">
    <name type="scientific">Lederbergia citrea</name>
    <dbReference type="NCBI Taxonomy" id="2833581"/>
    <lineage>
        <taxon>Bacteria</taxon>
        <taxon>Bacillati</taxon>
        <taxon>Bacillota</taxon>
        <taxon>Bacilli</taxon>
        <taxon>Bacillales</taxon>
        <taxon>Bacillaceae</taxon>
        <taxon>Lederbergia</taxon>
    </lineage>
</organism>